<dbReference type="EMBL" id="CP024309">
    <property type="protein sequence ID" value="AUX79068.1"/>
    <property type="molecule type" value="Genomic_DNA"/>
</dbReference>
<evidence type="ECO:0000313" key="2">
    <source>
        <dbReference type="Proteomes" id="UP000239340"/>
    </source>
</evidence>
<accession>A0A2L0HC42</accession>
<dbReference type="Proteomes" id="UP000239340">
    <property type="component" value="Plasmid pSfreNXT3b"/>
</dbReference>
<reference evidence="1 2" key="1">
    <citation type="submission" date="2017-10" db="EMBL/GenBank/DDBJ databases">
        <title>Analysis of the genome sequences of Rhizobium populations associated to common bean (phaseolus vulgaris).</title>
        <authorList>
            <person name="Bustos P."/>
            <person name="Santamaria R.I."/>
            <person name="Miranda-Sanchez F."/>
            <person name="Perez-Carrascal O."/>
            <person name="Juarez S."/>
            <person name="Lozano L."/>
            <person name="Martinez-Flores I."/>
            <person name="Vinuesa P."/>
            <person name="Martinez-Romero E."/>
            <person name="Cevallos M.A."/>
            <person name="Romero D."/>
            <person name="Davila G."/>
            <person name="Gonzalez V."/>
        </authorList>
    </citation>
    <scope>NUCLEOTIDE SEQUENCE [LARGE SCALE GENOMIC DNA]</scope>
    <source>
        <strain evidence="1 2">NXT3</strain>
        <plasmid evidence="2">Plasmid psfrenxt3b</plasmid>
    </source>
</reference>
<geneLocation type="plasmid" evidence="2">
    <name>psfrenxt3b</name>
</geneLocation>
<protein>
    <submittedName>
        <fullName evidence="1">Uncharacterized protein</fullName>
    </submittedName>
</protein>
<name>A0A2L0HC42_RHIFR</name>
<organism evidence="1 2">
    <name type="scientific">Rhizobium fredii</name>
    <name type="common">Sinorhizobium fredii</name>
    <dbReference type="NCBI Taxonomy" id="380"/>
    <lineage>
        <taxon>Bacteria</taxon>
        <taxon>Pseudomonadati</taxon>
        <taxon>Pseudomonadota</taxon>
        <taxon>Alphaproteobacteria</taxon>
        <taxon>Hyphomicrobiales</taxon>
        <taxon>Rhizobiaceae</taxon>
        <taxon>Sinorhizobium/Ensifer group</taxon>
        <taxon>Sinorhizobium</taxon>
    </lineage>
</organism>
<dbReference type="AlphaFoldDB" id="A0A2L0HC42"/>
<proteinExistence type="predicted"/>
<evidence type="ECO:0000313" key="1">
    <source>
        <dbReference type="EMBL" id="AUX79068.1"/>
    </source>
</evidence>
<gene>
    <name evidence="1" type="ORF">NXT3_PB00414</name>
</gene>
<sequence>MQLALHWEKHFEKGVAPDAESDNPAVLGKLYQRQCVRGALAPLIRDCEQLLMGKSTPSCSSLL</sequence>
<keyword evidence="1" id="KW-0614">Plasmid</keyword>